<dbReference type="AlphaFoldDB" id="A0A6J7Q6R6"/>
<feature type="compositionally biased region" description="Low complexity" evidence="6">
    <location>
        <begin position="135"/>
        <end position="147"/>
    </location>
</feature>
<organism evidence="7">
    <name type="scientific">freshwater metagenome</name>
    <dbReference type="NCBI Taxonomy" id="449393"/>
    <lineage>
        <taxon>unclassified sequences</taxon>
        <taxon>metagenomes</taxon>
        <taxon>ecological metagenomes</taxon>
    </lineage>
</organism>
<dbReference type="NCBIfam" id="TIGR01044">
    <property type="entry name" value="rplV_bact"/>
    <property type="match status" value="1"/>
</dbReference>
<proteinExistence type="inferred from homology"/>
<dbReference type="CDD" id="cd00336">
    <property type="entry name" value="Ribosomal_L22"/>
    <property type="match status" value="1"/>
</dbReference>
<evidence type="ECO:0000256" key="3">
    <source>
        <dbReference type="ARBA" id="ARBA00022884"/>
    </source>
</evidence>
<keyword evidence="2" id="KW-0699">rRNA-binding</keyword>
<name>A0A6J7Q6R6_9ZZZZ</name>
<dbReference type="SUPFAM" id="SSF54843">
    <property type="entry name" value="Ribosomal protein L22"/>
    <property type="match status" value="1"/>
</dbReference>
<dbReference type="GO" id="GO:0006412">
    <property type="term" value="P:translation"/>
    <property type="evidence" value="ECO:0007669"/>
    <property type="project" value="InterPro"/>
</dbReference>
<comment type="similarity">
    <text evidence="1">Belongs to the universal ribosomal protein uL22 family.</text>
</comment>
<dbReference type="EMBL" id="CAFBOS010000172">
    <property type="protein sequence ID" value="CAB5012926.1"/>
    <property type="molecule type" value="Genomic_DNA"/>
</dbReference>
<dbReference type="InterPro" id="IPR047867">
    <property type="entry name" value="Ribosomal_uL22_bac/org-type"/>
</dbReference>
<evidence type="ECO:0000313" key="7">
    <source>
        <dbReference type="EMBL" id="CAB5012926.1"/>
    </source>
</evidence>
<dbReference type="InterPro" id="IPR018260">
    <property type="entry name" value="Ribosomal_uL22_CS"/>
</dbReference>
<evidence type="ECO:0000256" key="2">
    <source>
        <dbReference type="ARBA" id="ARBA00022730"/>
    </source>
</evidence>
<sequence>MAFGDKTNERPGTRASVKNAHVSAYKAREVLDLIRNQPYGKASEILEFTDRAVAVIVRKCLDSAVANAEHNDDIPAEELFVSACFADEGPTMKRFRPRARGSASRIRKRTCHITVIVSRFTPAQLTDLRARETQSGRAGSRTGTAAAETRRRRVTASRELAASRAAEEEAQDHEGHDHEGHDHEGHDHEGHAHEGHDHGDETADDAESHGAGSAEPIEDGSGPEGFDIKGDSETMLYHVPDSRYYEATKAEVYFATVEDAERAGFAAPGSGDSEEEGE</sequence>
<dbReference type="Gene3D" id="3.90.470.10">
    <property type="entry name" value="Ribosomal protein L22/L17"/>
    <property type="match status" value="1"/>
</dbReference>
<dbReference type="PANTHER" id="PTHR13501:SF8">
    <property type="entry name" value="LARGE RIBOSOMAL SUBUNIT PROTEIN UL22M"/>
    <property type="match status" value="1"/>
</dbReference>
<dbReference type="PROSITE" id="PS00464">
    <property type="entry name" value="RIBOSOMAL_L22"/>
    <property type="match status" value="1"/>
</dbReference>
<dbReference type="HAMAP" id="MF_01331_B">
    <property type="entry name" value="Ribosomal_uL22_B"/>
    <property type="match status" value="1"/>
</dbReference>
<keyword evidence="5" id="KW-0687">Ribonucleoprotein</keyword>
<dbReference type="PANTHER" id="PTHR13501">
    <property type="entry name" value="CHLOROPLAST 50S RIBOSOMAL PROTEIN L22-RELATED"/>
    <property type="match status" value="1"/>
</dbReference>
<feature type="compositionally biased region" description="Basic and acidic residues" evidence="6">
    <location>
        <begin position="172"/>
        <end position="201"/>
    </location>
</feature>
<dbReference type="InterPro" id="IPR036394">
    <property type="entry name" value="Ribosomal_uL22_sf"/>
</dbReference>
<dbReference type="GO" id="GO:0022625">
    <property type="term" value="C:cytosolic large ribosomal subunit"/>
    <property type="evidence" value="ECO:0007669"/>
    <property type="project" value="TreeGrafter"/>
</dbReference>
<dbReference type="GO" id="GO:0003735">
    <property type="term" value="F:structural constituent of ribosome"/>
    <property type="evidence" value="ECO:0007669"/>
    <property type="project" value="InterPro"/>
</dbReference>
<dbReference type="InterPro" id="IPR005727">
    <property type="entry name" value="Ribosomal_uL22_bac/chlpt-type"/>
</dbReference>
<evidence type="ECO:0000256" key="4">
    <source>
        <dbReference type="ARBA" id="ARBA00022980"/>
    </source>
</evidence>
<evidence type="ECO:0000256" key="5">
    <source>
        <dbReference type="ARBA" id="ARBA00023274"/>
    </source>
</evidence>
<gene>
    <name evidence="7" type="ORF">UFOPK3967_02339</name>
</gene>
<accession>A0A6J7Q6R6</accession>
<keyword evidence="3" id="KW-0694">RNA-binding</keyword>
<dbReference type="InterPro" id="IPR001063">
    <property type="entry name" value="Ribosomal_uL22"/>
</dbReference>
<dbReference type="Pfam" id="PF00237">
    <property type="entry name" value="Ribosomal_L22"/>
    <property type="match status" value="1"/>
</dbReference>
<feature type="region of interest" description="Disordered" evidence="6">
    <location>
        <begin position="127"/>
        <end position="233"/>
    </location>
</feature>
<protein>
    <submittedName>
        <fullName evidence="7">Unannotated protein</fullName>
    </submittedName>
</protein>
<dbReference type="GO" id="GO:0019843">
    <property type="term" value="F:rRNA binding"/>
    <property type="evidence" value="ECO:0007669"/>
    <property type="project" value="UniProtKB-KW"/>
</dbReference>
<keyword evidence="4" id="KW-0689">Ribosomal protein</keyword>
<evidence type="ECO:0000256" key="6">
    <source>
        <dbReference type="SAM" id="MobiDB-lite"/>
    </source>
</evidence>
<evidence type="ECO:0000256" key="1">
    <source>
        <dbReference type="ARBA" id="ARBA00009451"/>
    </source>
</evidence>
<reference evidence="7" key="1">
    <citation type="submission" date="2020-05" db="EMBL/GenBank/DDBJ databases">
        <authorList>
            <person name="Chiriac C."/>
            <person name="Salcher M."/>
            <person name="Ghai R."/>
            <person name="Kavagutti S V."/>
        </authorList>
    </citation>
    <scope>NUCLEOTIDE SEQUENCE</scope>
</reference>